<dbReference type="SUPFAM" id="SSF51735">
    <property type="entry name" value="NAD(P)-binding Rossmann-fold domains"/>
    <property type="match status" value="1"/>
</dbReference>
<dbReference type="InterPro" id="IPR002347">
    <property type="entry name" value="SDR_fam"/>
</dbReference>
<evidence type="ECO:0000313" key="6">
    <source>
        <dbReference type="Proteomes" id="UP000199421"/>
    </source>
</evidence>
<evidence type="ECO:0000256" key="2">
    <source>
        <dbReference type="ARBA" id="ARBA00022857"/>
    </source>
</evidence>
<gene>
    <name evidence="5" type="ORF">SAMN05661044_01454</name>
</gene>
<sequence length="260" mass="27475">MSNLESAFPAQKTEKKVALITGANRGLGQQVAKELAGHGFIVLVGSRKLENAKEAVSEIGENTYPIAIDVTNKESILKAANQVNTEFGRLDVLVNNAGISHAGSSERSLEEILASGKASVADIDEMRAVWETNVFGLLAVTQAFLPLLHKAPSARIVNLSSGMASLNLNADPEYPYRGGFNVVYGAGKTAVNAITLALSIELESTNIRVEAASPGFAATAMNNFEGTETVEEASRNIVRAALGENDPSVLFSAPEGSFPW</sequence>
<dbReference type="PRINTS" id="PR00081">
    <property type="entry name" value="GDHRDH"/>
</dbReference>
<dbReference type="InterPro" id="IPR020904">
    <property type="entry name" value="Sc_DH/Rdtase_CS"/>
</dbReference>
<dbReference type="OrthoDB" id="5786478at2"/>
<dbReference type="RefSeq" id="WP_093321055.1">
    <property type="nucleotide sequence ID" value="NZ_FOAF01000001.1"/>
</dbReference>
<comment type="similarity">
    <text evidence="1 4">Belongs to the short-chain dehydrogenases/reductases (SDR) family.</text>
</comment>
<reference evidence="6" key="1">
    <citation type="submission" date="2016-10" db="EMBL/GenBank/DDBJ databases">
        <authorList>
            <person name="Varghese N."/>
            <person name="Submissions S."/>
        </authorList>
    </citation>
    <scope>NUCLEOTIDE SEQUENCE [LARGE SCALE GENOMIC DNA]</scope>
    <source>
        <strain evidence="6">DSM 18733</strain>
    </source>
</reference>
<dbReference type="PANTHER" id="PTHR43490">
    <property type="entry name" value="(+)-NEOMENTHOL DEHYDROGENASE"/>
    <property type="match status" value="1"/>
</dbReference>
<evidence type="ECO:0000313" key="5">
    <source>
        <dbReference type="EMBL" id="SEK89886.1"/>
    </source>
</evidence>
<dbReference type="Gene3D" id="3.40.50.720">
    <property type="entry name" value="NAD(P)-binding Rossmann-like Domain"/>
    <property type="match status" value="1"/>
</dbReference>
<evidence type="ECO:0000256" key="3">
    <source>
        <dbReference type="ARBA" id="ARBA00023002"/>
    </source>
</evidence>
<dbReference type="Proteomes" id="UP000199421">
    <property type="component" value="Unassembled WGS sequence"/>
</dbReference>
<name>A0A1H7KTT1_OLID1</name>
<dbReference type="AlphaFoldDB" id="A0A1H7KTT1"/>
<dbReference type="PANTHER" id="PTHR43490:SF99">
    <property type="entry name" value="SHORT-CHAIN DEHYDROGENASE_REDUCTASE"/>
    <property type="match status" value="1"/>
</dbReference>
<dbReference type="EMBL" id="FOAF01000001">
    <property type="protein sequence ID" value="SEK89886.1"/>
    <property type="molecule type" value="Genomic_DNA"/>
</dbReference>
<keyword evidence="2" id="KW-0521">NADP</keyword>
<protein>
    <submittedName>
        <fullName evidence="5">NADP-dependent 3-hydroxy acid dehydrogenase YdfG</fullName>
    </submittedName>
</protein>
<proteinExistence type="inferred from homology"/>
<keyword evidence="3" id="KW-0560">Oxidoreductase</keyword>
<organism evidence="5 6">
    <name type="scientific">Olivibacter domesticus</name>
    <name type="common">Pseudosphingobacterium domesticum</name>
    <dbReference type="NCBI Taxonomy" id="407022"/>
    <lineage>
        <taxon>Bacteria</taxon>
        <taxon>Pseudomonadati</taxon>
        <taxon>Bacteroidota</taxon>
        <taxon>Sphingobacteriia</taxon>
        <taxon>Sphingobacteriales</taxon>
        <taxon>Sphingobacteriaceae</taxon>
        <taxon>Olivibacter</taxon>
    </lineage>
</organism>
<dbReference type="GO" id="GO:0016491">
    <property type="term" value="F:oxidoreductase activity"/>
    <property type="evidence" value="ECO:0007669"/>
    <property type="project" value="UniProtKB-KW"/>
</dbReference>
<accession>A0A1H7KTT1</accession>
<dbReference type="InterPro" id="IPR036291">
    <property type="entry name" value="NAD(P)-bd_dom_sf"/>
</dbReference>
<evidence type="ECO:0000256" key="1">
    <source>
        <dbReference type="ARBA" id="ARBA00006484"/>
    </source>
</evidence>
<evidence type="ECO:0000256" key="4">
    <source>
        <dbReference type="RuleBase" id="RU000363"/>
    </source>
</evidence>
<dbReference type="PROSITE" id="PS00061">
    <property type="entry name" value="ADH_SHORT"/>
    <property type="match status" value="1"/>
</dbReference>
<keyword evidence="6" id="KW-1185">Reference proteome</keyword>
<dbReference type="STRING" id="407022.SAMN05661044_01454"/>
<dbReference type="Pfam" id="PF00106">
    <property type="entry name" value="adh_short"/>
    <property type="match status" value="1"/>
</dbReference>
<dbReference type="PRINTS" id="PR00080">
    <property type="entry name" value="SDRFAMILY"/>
</dbReference>